<protein>
    <recommendedName>
        <fullName evidence="2">Fe2OG dioxygenase domain-containing protein</fullName>
    </recommendedName>
</protein>
<organism evidence="1">
    <name type="scientific">mine drainage metagenome</name>
    <dbReference type="NCBI Taxonomy" id="410659"/>
    <lineage>
        <taxon>unclassified sequences</taxon>
        <taxon>metagenomes</taxon>
        <taxon>ecological metagenomes</taxon>
    </lineage>
</organism>
<comment type="caution">
    <text evidence="1">The sequence shown here is derived from an EMBL/GenBank/DDBJ whole genome shotgun (WGS) entry which is preliminary data.</text>
</comment>
<proteinExistence type="predicted"/>
<evidence type="ECO:0000313" key="1">
    <source>
        <dbReference type="EMBL" id="OIQ98520.1"/>
    </source>
</evidence>
<name>A0A1J5RQE6_9ZZZZ</name>
<dbReference type="AlphaFoldDB" id="A0A1J5RQE6"/>
<dbReference type="Pfam" id="PF13759">
    <property type="entry name" value="2OG-FeII_Oxy_5"/>
    <property type="match status" value="1"/>
</dbReference>
<gene>
    <name evidence="1" type="ORF">GALL_194950</name>
</gene>
<dbReference type="EMBL" id="MLJW01000118">
    <property type="protein sequence ID" value="OIQ98520.1"/>
    <property type="molecule type" value="Genomic_DNA"/>
</dbReference>
<dbReference type="Gene3D" id="2.60.120.620">
    <property type="entry name" value="q2cbj1_9rhob like domain"/>
    <property type="match status" value="1"/>
</dbReference>
<sequence length="193" mass="21716">MRVSDNGADQSAQFYSSSDDLIKRVELPEFHQLLSYIAESLQKTIKAANANVWPSKLSLNLEFAGSWFQIQNHGAFHDIHSHGNCSWSGVYYVQLDPAVQRHKHKVLGALNGMTRFYGPYQNWLGGAYMDMGNAYLQQPHFDVCPEAGMLVLFPSYLNHKAMPYEGVNDRIVVSFNVQIHGAQGDKIFNYAAS</sequence>
<dbReference type="InterPro" id="IPR012668">
    <property type="entry name" value="CHP02466"/>
</dbReference>
<evidence type="ECO:0008006" key="2">
    <source>
        <dbReference type="Google" id="ProtNLM"/>
    </source>
</evidence>
<reference evidence="1" key="1">
    <citation type="submission" date="2016-10" db="EMBL/GenBank/DDBJ databases">
        <title>Sequence of Gallionella enrichment culture.</title>
        <authorList>
            <person name="Poehlein A."/>
            <person name="Muehling M."/>
            <person name="Daniel R."/>
        </authorList>
    </citation>
    <scope>NUCLEOTIDE SEQUENCE</scope>
</reference>
<accession>A0A1J5RQE6</accession>